<dbReference type="CDD" id="cd12107">
    <property type="entry name" value="Hemerythrin"/>
    <property type="match status" value="1"/>
</dbReference>
<protein>
    <submittedName>
        <fullName evidence="5">Hemerythrin</fullName>
    </submittedName>
</protein>
<dbReference type="NCBIfam" id="NF033749">
    <property type="entry name" value="bact_hemeryth"/>
    <property type="match status" value="1"/>
</dbReference>
<dbReference type="NCBIfam" id="TIGR02481">
    <property type="entry name" value="hemeryth_dom"/>
    <property type="match status" value="1"/>
</dbReference>
<reference evidence="5 6" key="1">
    <citation type="submission" date="2016-09" db="EMBL/GenBank/DDBJ databases">
        <title>Desulfuribacillus arsenicus sp. nov., an obligately anaerobic, dissimilatory arsenic- and antimonate-reducing bacterium isolated from anoxic sediments.</title>
        <authorList>
            <person name="Abin C.A."/>
            <person name="Hollibaugh J.T."/>
        </authorList>
    </citation>
    <scope>NUCLEOTIDE SEQUENCE [LARGE SCALE GENOMIC DNA]</scope>
    <source>
        <strain evidence="5 6">MLFW-2</strain>
    </source>
</reference>
<evidence type="ECO:0000256" key="1">
    <source>
        <dbReference type="ARBA" id="ARBA00010587"/>
    </source>
</evidence>
<gene>
    <name evidence="5" type="ORF">BHU72_11760</name>
</gene>
<dbReference type="InterPro" id="IPR012827">
    <property type="entry name" value="Hemerythrin_metal-bd"/>
</dbReference>
<dbReference type="InterPro" id="IPR050669">
    <property type="entry name" value="Hemerythrin"/>
</dbReference>
<dbReference type="AlphaFoldDB" id="A0A1E5L7U9"/>
<evidence type="ECO:0000256" key="3">
    <source>
        <dbReference type="ARBA" id="ARBA00023004"/>
    </source>
</evidence>
<proteinExistence type="inferred from homology"/>
<dbReference type="InterPro" id="IPR012312">
    <property type="entry name" value="Hemerythrin-like"/>
</dbReference>
<feature type="domain" description="Hemerythrin-like" evidence="4">
    <location>
        <begin position="11"/>
        <end position="129"/>
    </location>
</feature>
<accession>A0A1E5L7U9</accession>
<keyword evidence="3" id="KW-0408">Iron</keyword>
<dbReference type="RefSeq" id="WP_069701434.1">
    <property type="nucleotide sequence ID" value="NZ_MJAT01000006.1"/>
</dbReference>
<evidence type="ECO:0000313" key="6">
    <source>
        <dbReference type="Proteomes" id="UP000095255"/>
    </source>
</evidence>
<dbReference type="PANTHER" id="PTHR37164">
    <property type="entry name" value="BACTERIOHEMERYTHRIN"/>
    <property type="match status" value="1"/>
</dbReference>
<dbReference type="Proteomes" id="UP000095255">
    <property type="component" value="Unassembled WGS sequence"/>
</dbReference>
<name>A0A1E5L7U9_9FIRM</name>
<sequence>MMWKEKYRIGVPLIDEQHEELFRRVSAFIETVQSQGDWDSKLEKVKETLAFMQEYVVSHFNDEEAFQEQINYPDIENHKQSHVQFKDAVAVYANRFENEGLNEELVQEFGGKLVTWLILHVAATDQKLGQFVKSKEEE</sequence>
<dbReference type="GO" id="GO:0046872">
    <property type="term" value="F:metal ion binding"/>
    <property type="evidence" value="ECO:0007669"/>
    <property type="project" value="UniProtKB-KW"/>
</dbReference>
<dbReference type="Pfam" id="PF01814">
    <property type="entry name" value="Hemerythrin"/>
    <property type="match status" value="1"/>
</dbReference>
<organism evidence="5 6">
    <name type="scientific">Desulfuribacillus stibiiarsenatis</name>
    <dbReference type="NCBI Taxonomy" id="1390249"/>
    <lineage>
        <taxon>Bacteria</taxon>
        <taxon>Bacillati</taxon>
        <taxon>Bacillota</taxon>
        <taxon>Desulfuribacillia</taxon>
        <taxon>Desulfuribacillales</taxon>
        <taxon>Desulfuribacillaceae</taxon>
        <taxon>Desulfuribacillus</taxon>
    </lineage>
</organism>
<comment type="caution">
    <text evidence="5">The sequence shown here is derived from an EMBL/GenBank/DDBJ whole genome shotgun (WGS) entry which is preliminary data.</text>
</comment>
<dbReference type="PANTHER" id="PTHR37164:SF1">
    <property type="entry name" value="BACTERIOHEMERYTHRIN"/>
    <property type="match status" value="1"/>
</dbReference>
<evidence type="ECO:0000256" key="2">
    <source>
        <dbReference type="ARBA" id="ARBA00022723"/>
    </source>
</evidence>
<dbReference type="EMBL" id="MJAT01000006">
    <property type="protein sequence ID" value="OEH86206.1"/>
    <property type="molecule type" value="Genomic_DNA"/>
</dbReference>
<dbReference type="Gene3D" id="1.20.120.50">
    <property type="entry name" value="Hemerythrin-like"/>
    <property type="match status" value="1"/>
</dbReference>
<evidence type="ECO:0000259" key="4">
    <source>
        <dbReference type="Pfam" id="PF01814"/>
    </source>
</evidence>
<evidence type="ECO:0000313" key="5">
    <source>
        <dbReference type="EMBL" id="OEH86206.1"/>
    </source>
</evidence>
<keyword evidence="2" id="KW-0479">Metal-binding</keyword>
<comment type="similarity">
    <text evidence="1">Belongs to the hemerythrin family.</text>
</comment>
<dbReference type="STRING" id="1390249.BHU72_11760"/>
<dbReference type="OrthoDB" id="266313at2"/>
<keyword evidence="6" id="KW-1185">Reference proteome</keyword>
<dbReference type="InterPro" id="IPR035938">
    <property type="entry name" value="Hemerythrin-like_sf"/>
</dbReference>
<dbReference type="SUPFAM" id="SSF47188">
    <property type="entry name" value="Hemerythrin-like"/>
    <property type="match status" value="1"/>
</dbReference>